<dbReference type="OrthoDB" id="9797341at2"/>
<dbReference type="GO" id="GO:0006355">
    <property type="term" value="P:regulation of DNA-templated transcription"/>
    <property type="evidence" value="ECO:0007669"/>
    <property type="project" value="InterPro"/>
</dbReference>
<proteinExistence type="predicted"/>
<dbReference type="SMART" id="SM00421">
    <property type="entry name" value="HTH_LUXR"/>
    <property type="match status" value="1"/>
</dbReference>
<dbReference type="SUPFAM" id="SSF46894">
    <property type="entry name" value="C-terminal effector domain of the bipartite response regulators"/>
    <property type="match status" value="1"/>
</dbReference>
<evidence type="ECO:0000259" key="5">
    <source>
        <dbReference type="PROSITE" id="PS50110"/>
    </source>
</evidence>
<dbReference type="STRING" id="1465490.SAMN05444277_10869"/>
<dbReference type="Pfam" id="PF00072">
    <property type="entry name" value="Response_reg"/>
    <property type="match status" value="1"/>
</dbReference>
<dbReference type="PROSITE" id="PS50110">
    <property type="entry name" value="RESPONSE_REGULATORY"/>
    <property type="match status" value="1"/>
</dbReference>
<dbReference type="PANTHER" id="PTHR43214:SF43">
    <property type="entry name" value="TWO-COMPONENT RESPONSE REGULATOR"/>
    <property type="match status" value="1"/>
</dbReference>
<dbReference type="InterPro" id="IPR011006">
    <property type="entry name" value="CheY-like_superfamily"/>
</dbReference>
<dbReference type="PANTHER" id="PTHR43214">
    <property type="entry name" value="TWO-COMPONENT RESPONSE REGULATOR"/>
    <property type="match status" value="1"/>
</dbReference>
<name>A0A1I5XBC8_9BACT</name>
<dbReference type="Pfam" id="PF00196">
    <property type="entry name" value="GerE"/>
    <property type="match status" value="1"/>
</dbReference>
<evidence type="ECO:0000256" key="2">
    <source>
        <dbReference type="ARBA" id="ARBA00023125"/>
    </source>
</evidence>
<dbReference type="PROSITE" id="PS00622">
    <property type="entry name" value="HTH_LUXR_1"/>
    <property type="match status" value="1"/>
</dbReference>
<accession>A0A1I5XBC8</accession>
<dbReference type="Gene3D" id="3.40.50.2300">
    <property type="match status" value="1"/>
</dbReference>
<dbReference type="PROSITE" id="PS50043">
    <property type="entry name" value="HTH_LUXR_2"/>
    <property type="match status" value="1"/>
</dbReference>
<dbReference type="GO" id="GO:0000160">
    <property type="term" value="P:phosphorelay signal transduction system"/>
    <property type="evidence" value="ECO:0007669"/>
    <property type="project" value="InterPro"/>
</dbReference>
<dbReference type="InterPro" id="IPR058245">
    <property type="entry name" value="NreC/VraR/RcsB-like_REC"/>
</dbReference>
<dbReference type="CDD" id="cd17535">
    <property type="entry name" value="REC_NarL-like"/>
    <property type="match status" value="1"/>
</dbReference>
<dbReference type="GO" id="GO:0003677">
    <property type="term" value="F:DNA binding"/>
    <property type="evidence" value="ECO:0007669"/>
    <property type="project" value="UniProtKB-KW"/>
</dbReference>
<feature type="domain" description="HTH luxR-type" evidence="4">
    <location>
        <begin position="144"/>
        <end position="209"/>
    </location>
</feature>
<dbReference type="RefSeq" id="WP_090659369.1">
    <property type="nucleotide sequence ID" value="NZ_FOXQ01000008.1"/>
</dbReference>
<dbReference type="InterPro" id="IPR039420">
    <property type="entry name" value="WalR-like"/>
</dbReference>
<sequence>MKITIGIADDHQLFLKSLSLLISSLEDFTIIAEGMNGKDLINKLEIKKIEPDIILLDVNMPVMDGRQTAEYLSEKYPAIKLVALSMKDDDATIISMIKAGCCSYLLKDIHPEELNKALLEINKKGYYNSDAANINYRRLLQHQDKEKELQLTDKEKEFLQLACSDATYKQIAATMHVSERTVDGYRENLFKKLNVQSRTGMALEAIRRNFVSL</sequence>
<gene>
    <name evidence="6" type="ORF">SAMN05444277_10869</name>
</gene>
<dbReference type="InterPro" id="IPR000792">
    <property type="entry name" value="Tscrpt_reg_LuxR_C"/>
</dbReference>
<feature type="domain" description="Response regulatory" evidence="5">
    <location>
        <begin position="4"/>
        <end position="122"/>
    </location>
</feature>
<feature type="modified residue" description="4-aspartylphosphate" evidence="3">
    <location>
        <position position="57"/>
    </location>
</feature>
<evidence type="ECO:0000313" key="7">
    <source>
        <dbReference type="Proteomes" id="UP000199031"/>
    </source>
</evidence>
<dbReference type="InterPro" id="IPR016032">
    <property type="entry name" value="Sig_transdc_resp-reg_C-effctor"/>
</dbReference>
<dbReference type="CDD" id="cd06170">
    <property type="entry name" value="LuxR_C_like"/>
    <property type="match status" value="1"/>
</dbReference>
<dbReference type="PRINTS" id="PR00038">
    <property type="entry name" value="HTHLUXR"/>
</dbReference>
<keyword evidence="7" id="KW-1185">Reference proteome</keyword>
<keyword evidence="2" id="KW-0238">DNA-binding</keyword>
<evidence type="ECO:0000259" key="4">
    <source>
        <dbReference type="PROSITE" id="PS50043"/>
    </source>
</evidence>
<evidence type="ECO:0000313" key="6">
    <source>
        <dbReference type="EMBL" id="SFQ29292.1"/>
    </source>
</evidence>
<dbReference type="EMBL" id="FOXQ01000008">
    <property type="protein sequence ID" value="SFQ29292.1"/>
    <property type="molecule type" value="Genomic_DNA"/>
</dbReference>
<protein>
    <submittedName>
        <fullName evidence="6">Two component transcriptional regulator, LuxR family</fullName>
    </submittedName>
</protein>
<reference evidence="6 7" key="1">
    <citation type="submission" date="2016-10" db="EMBL/GenBank/DDBJ databases">
        <authorList>
            <person name="de Groot N.N."/>
        </authorList>
    </citation>
    <scope>NUCLEOTIDE SEQUENCE [LARGE SCALE GENOMIC DNA]</scope>
    <source>
        <strain evidence="6 7">DSM 28286</strain>
    </source>
</reference>
<evidence type="ECO:0000256" key="3">
    <source>
        <dbReference type="PROSITE-ProRule" id="PRU00169"/>
    </source>
</evidence>
<evidence type="ECO:0000256" key="1">
    <source>
        <dbReference type="ARBA" id="ARBA00022553"/>
    </source>
</evidence>
<dbReference type="AlphaFoldDB" id="A0A1I5XBC8"/>
<keyword evidence="1 3" id="KW-0597">Phosphoprotein</keyword>
<dbReference type="Proteomes" id="UP000199031">
    <property type="component" value="Unassembled WGS sequence"/>
</dbReference>
<dbReference type="SUPFAM" id="SSF52172">
    <property type="entry name" value="CheY-like"/>
    <property type="match status" value="1"/>
</dbReference>
<dbReference type="SMART" id="SM00448">
    <property type="entry name" value="REC"/>
    <property type="match status" value="1"/>
</dbReference>
<dbReference type="InterPro" id="IPR001789">
    <property type="entry name" value="Sig_transdc_resp-reg_receiver"/>
</dbReference>
<organism evidence="6 7">
    <name type="scientific">Parafilimonas terrae</name>
    <dbReference type="NCBI Taxonomy" id="1465490"/>
    <lineage>
        <taxon>Bacteria</taxon>
        <taxon>Pseudomonadati</taxon>
        <taxon>Bacteroidota</taxon>
        <taxon>Chitinophagia</taxon>
        <taxon>Chitinophagales</taxon>
        <taxon>Chitinophagaceae</taxon>
        <taxon>Parafilimonas</taxon>
    </lineage>
</organism>